<dbReference type="GO" id="GO:1990837">
    <property type="term" value="F:sequence-specific double-stranded DNA binding"/>
    <property type="evidence" value="ECO:0007669"/>
    <property type="project" value="TreeGrafter"/>
</dbReference>
<dbReference type="SMART" id="SM00339">
    <property type="entry name" value="FH"/>
    <property type="match status" value="1"/>
</dbReference>
<dbReference type="Proteomes" id="UP000515152">
    <property type="component" value="Chromosome 1"/>
</dbReference>
<proteinExistence type="predicted"/>
<name>A0A6P3VK29_CLUHA</name>
<gene>
    <name evidence="9" type="primary">foxr1</name>
</gene>
<comment type="subcellular location">
    <subcellularLocation>
        <location evidence="5">Nucleus</location>
    </subcellularLocation>
</comment>
<dbReference type="AlphaFoldDB" id="A0A6P3VK29"/>
<organism evidence="8 9">
    <name type="scientific">Clupea harengus</name>
    <name type="common">Atlantic herring</name>
    <dbReference type="NCBI Taxonomy" id="7950"/>
    <lineage>
        <taxon>Eukaryota</taxon>
        <taxon>Metazoa</taxon>
        <taxon>Chordata</taxon>
        <taxon>Craniata</taxon>
        <taxon>Vertebrata</taxon>
        <taxon>Euteleostomi</taxon>
        <taxon>Actinopterygii</taxon>
        <taxon>Neopterygii</taxon>
        <taxon>Teleostei</taxon>
        <taxon>Clupei</taxon>
        <taxon>Clupeiformes</taxon>
        <taxon>Clupeoidei</taxon>
        <taxon>Clupeidae</taxon>
        <taxon>Clupea</taxon>
    </lineage>
</organism>
<dbReference type="InterPro" id="IPR001766">
    <property type="entry name" value="Fork_head_dom"/>
</dbReference>
<evidence type="ECO:0000256" key="3">
    <source>
        <dbReference type="ARBA" id="ARBA00023163"/>
    </source>
</evidence>
<dbReference type="SUPFAM" id="SSF46785">
    <property type="entry name" value="Winged helix' DNA-binding domain"/>
    <property type="match status" value="1"/>
</dbReference>
<dbReference type="InterPro" id="IPR036390">
    <property type="entry name" value="WH_DNA-bd_sf"/>
</dbReference>
<dbReference type="GO" id="GO:0005634">
    <property type="term" value="C:nucleus"/>
    <property type="evidence" value="ECO:0007669"/>
    <property type="project" value="UniProtKB-SubCell"/>
</dbReference>
<dbReference type="PANTHER" id="PTHR46789">
    <property type="entry name" value="FORKHEAD BOX PROTEIN R1"/>
    <property type="match status" value="1"/>
</dbReference>
<dbReference type="InterPro" id="IPR036388">
    <property type="entry name" value="WH-like_DNA-bd_sf"/>
</dbReference>
<dbReference type="InterPro" id="IPR052328">
    <property type="entry name" value="FOX_transcription_regulators"/>
</dbReference>
<evidence type="ECO:0000256" key="1">
    <source>
        <dbReference type="ARBA" id="ARBA00023015"/>
    </source>
</evidence>
<dbReference type="GeneID" id="105891737"/>
<feature type="compositionally biased region" description="Basic residues" evidence="6">
    <location>
        <begin position="179"/>
        <end position="194"/>
    </location>
</feature>
<dbReference type="Pfam" id="PF00250">
    <property type="entry name" value="Forkhead"/>
    <property type="match status" value="1"/>
</dbReference>
<dbReference type="PANTHER" id="PTHR46789:SF2">
    <property type="entry name" value="FORKHEAD BOX PROTEIN R2"/>
    <property type="match status" value="1"/>
</dbReference>
<dbReference type="CDD" id="cd20036">
    <property type="entry name" value="FH_FOXR"/>
    <property type="match status" value="1"/>
</dbReference>
<feature type="domain" description="Fork-head" evidence="7">
    <location>
        <begin position="211"/>
        <end position="314"/>
    </location>
</feature>
<keyword evidence="1" id="KW-0805">Transcription regulation</keyword>
<keyword evidence="8" id="KW-1185">Reference proteome</keyword>
<feature type="region of interest" description="Disordered" evidence="6">
    <location>
        <begin position="167"/>
        <end position="197"/>
    </location>
</feature>
<keyword evidence="3" id="KW-0804">Transcription</keyword>
<evidence type="ECO:0000256" key="2">
    <source>
        <dbReference type="ARBA" id="ARBA00023125"/>
    </source>
</evidence>
<evidence type="ECO:0000256" key="4">
    <source>
        <dbReference type="ARBA" id="ARBA00023242"/>
    </source>
</evidence>
<dbReference type="Gene3D" id="1.10.10.10">
    <property type="entry name" value="Winged helix-like DNA-binding domain superfamily/Winged helix DNA-binding domain"/>
    <property type="match status" value="1"/>
</dbReference>
<evidence type="ECO:0000259" key="7">
    <source>
        <dbReference type="PROSITE" id="PS50039"/>
    </source>
</evidence>
<dbReference type="PROSITE" id="PS50039">
    <property type="entry name" value="FORK_HEAD_3"/>
    <property type="match status" value="1"/>
</dbReference>
<dbReference type="PRINTS" id="PR00053">
    <property type="entry name" value="FORKHEAD"/>
</dbReference>
<dbReference type="GO" id="GO:0003700">
    <property type="term" value="F:DNA-binding transcription factor activity"/>
    <property type="evidence" value="ECO:0007669"/>
    <property type="project" value="InterPro"/>
</dbReference>
<keyword evidence="2 5" id="KW-0238">DNA-binding</keyword>
<sequence>MFLRFENMDRFLDLHLTTGLTDWDINEEINLTTTTDQYHQDGQRNEYLMQWHYARMSRRTSSAELPCQYSKQSDENDIEPNLWLIVNPNLVCPMHPRQTPTKATVGSPNIDHPFINTHLPYEPLTPVSPELLDESLSDTYFTSKHMVSDDESSAELEICRKVKVTRKSRVPKESERVRRPNQTRGRGRGRPPRREHKESDSFVFRAWAWPRPPVNYCLLIAMALGSSRTGSLNVQQIYSFTREHFPFFQTAPDGWKNTIRHNLCFSTSFKKTPQQVSSGGERKSCLWHLTPDGRVRHRNEIQMLSRDAVEQLTRSMKYPDLIQDLLDL</sequence>
<feature type="DNA-binding region" description="Fork-head" evidence="5">
    <location>
        <begin position="211"/>
        <end position="314"/>
    </location>
</feature>
<keyword evidence="4 5" id="KW-0539">Nucleus</keyword>
<dbReference type="RefSeq" id="XP_012673375.1">
    <property type="nucleotide sequence ID" value="XM_012817921.3"/>
</dbReference>
<dbReference type="CTD" id="283150"/>
<reference evidence="9" key="1">
    <citation type="submission" date="2025-08" db="UniProtKB">
        <authorList>
            <consortium name="RefSeq"/>
        </authorList>
    </citation>
    <scope>IDENTIFICATION</scope>
</reference>
<protein>
    <submittedName>
        <fullName evidence="9">Forkhead box protein R1</fullName>
    </submittedName>
</protein>
<dbReference type="OrthoDB" id="10070006at2759"/>
<evidence type="ECO:0000313" key="9">
    <source>
        <dbReference type="RefSeq" id="XP_012673375.1"/>
    </source>
</evidence>
<dbReference type="KEGG" id="char:105891737"/>
<evidence type="ECO:0000256" key="5">
    <source>
        <dbReference type="PROSITE-ProRule" id="PRU00089"/>
    </source>
</evidence>
<accession>A0A6P3VK29</accession>
<evidence type="ECO:0000256" key="6">
    <source>
        <dbReference type="SAM" id="MobiDB-lite"/>
    </source>
</evidence>
<evidence type="ECO:0000313" key="8">
    <source>
        <dbReference type="Proteomes" id="UP000515152"/>
    </source>
</evidence>